<keyword evidence="6" id="KW-0325">Glycoprotein</keyword>
<evidence type="ECO:0000256" key="3">
    <source>
        <dbReference type="ARBA" id="ARBA00022729"/>
    </source>
</evidence>
<sequence length="172" mass="19241">MLWVGLWSDLPLFVYRVFLGRRFVLGLYNTFLGVGSKNQTTRLLPPPTAPRCHGNTDHKASIQFLCLHHGPCHRWSFAFSSLFYSSNSGSPSSASLSVPKMVTFSCWKASQCSVNEIADFFQLDNFEFFCCQHDLCNESVLSDKSLSPSVGRRCALLPVIGCFDLSPCSWGR</sequence>
<proteinExistence type="predicted"/>
<dbReference type="InterPro" id="IPR056949">
    <property type="entry name" value="CD59"/>
</dbReference>
<keyword evidence="5" id="KW-1015">Disulfide bond</keyword>
<dbReference type="Pfam" id="PF25152">
    <property type="entry name" value="CD59"/>
    <property type="match status" value="1"/>
</dbReference>
<dbReference type="GO" id="GO:0098552">
    <property type="term" value="C:side of membrane"/>
    <property type="evidence" value="ECO:0007669"/>
    <property type="project" value="UniProtKB-KW"/>
</dbReference>
<keyword evidence="2" id="KW-0336">GPI-anchor</keyword>
<evidence type="ECO:0000256" key="5">
    <source>
        <dbReference type="ARBA" id="ARBA00023157"/>
    </source>
</evidence>
<evidence type="ECO:0000313" key="9">
    <source>
        <dbReference type="Proteomes" id="UP000694553"/>
    </source>
</evidence>
<keyword evidence="7" id="KW-0449">Lipoprotein</keyword>
<evidence type="ECO:0000256" key="7">
    <source>
        <dbReference type="ARBA" id="ARBA00023288"/>
    </source>
</evidence>
<keyword evidence="4" id="KW-0472">Membrane</keyword>
<comment type="subcellular location">
    <subcellularLocation>
        <location evidence="1">Membrane</location>
        <topology evidence="1">Lipid-anchor</topology>
        <topology evidence="1">GPI-anchor</topology>
    </subcellularLocation>
</comment>
<evidence type="ECO:0000256" key="4">
    <source>
        <dbReference type="ARBA" id="ARBA00023136"/>
    </source>
</evidence>
<dbReference type="AlphaFoldDB" id="A0A8C3GTR2"/>
<dbReference type="Gene3D" id="2.10.60.10">
    <property type="entry name" value="CD59"/>
    <property type="match status" value="1"/>
</dbReference>
<dbReference type="GO" id="GO:0030154">
    <property type="term" value="P:cell differentiation"/>
    <property type="evidence" value="ECO:0007669"/>
    <property type="project" value="UniProtKB-ARBA"/>
</dbReference>
<evidence type="ECO:0000256" key="6">
    <source>
        <dbReference type="ARBA" id="ARBA00023180"/>
    </source>
</evidence>
<dbReference type="SUPFAM" id="SSF57302">
    <property type="entry name" value="Snake toxin-like"/>
    <property type="match status" value="1"/>
</dbReference>
<evidence type="ECO:0000256" key="2">
    <source>
        <dbReference type="ARBA" id="ARBA00022622"/>
    </source>
</evidence>
<evidence type="ECO:0000256" key="1">
    <source>
        <dbReference type="ARBA" id="ARBA00004589"/>
    </source>
</evidence>
<reference evidence="8" key="3">
    <citation type="submission" date="2025-09" db="UniProtKB">
        <authorList>
            <consortium name="Ensembl"/>
        </authorList>
    </citation>
    <scope>IDENTIFICATION</scope>
</reference>
<keyword evidence="9" id="KW-1185">Reference proteome</keyword>
<accession>A0A8C3GTR2</accession>
<dbReference type="Proteomes" id="UP000694553">
    <property type="component" value="Unassembled WGS sequence"/>
</dbReference>
<name>A0A8C3GTR2_CORMO</name>
<reference evidence="9" key="1">
    <citation type="submission" date="2019-10" db="EMBL/GenBank/DDBJ databases">
        <title>Corvus moneduloides (New Caledonian crow) genome, bCorMon1, primary haplotype.</title>
        <authorList>
            <person name="Rutz C."/>
            <person name="Fungtammasan C."/>
            <person name="Mountcastle J."/>
            <person name="Formenti G."/>
            <person name="Chow W."/>
            <person name="Howe K."/>
            <person name="Steele M.P."/>
            <person name="Fernandes J."/>
            <person name="Gilbert M.T.P."/>
            <person name="Fedrigo O."/>
            <person name="Jarvis E.D."/>
            <person name="Gemmell N."/>
        </authorList>
    </citation>
    <scope>NUCLEOTIDE SEQUENCE [LARGE SCALE GENOMIC DNA]</scope>
</reference>
<evidence type="ECO:0000313" key="8">
    <source>
        <dbReference type="Ensembl" id="ENSCMUP00000005087.1"/>
    </source>
</evidence>
<dbReference type="InterPro" id="IPR045860">
    <property type="entry name" value="Snake_toxin-like_sf"/>
</dbReference>
<reference evidence="8" key="2">
    <citation type="submission" date="2025-08" db="UniProtKB">
        <authorList>
            <consortium name="Ensembl"/>
        </authorList>
    </citation>
    <scope>IDENTIFICATION</scope>
</reference>
<keyword evidence="3" id="KW-0732">Signal</keyword>
<dbReference type="Ensembl" id="ENSCMUT00000005489.2">
    <property type="protein sequence ID" value="ENSCMUP00000005087.1"/>
    <property type="gene ID" value="ENSCMUG00000003411.2"/>
</dbReference>
<organism evidence="8 9">
    <name type="scientific">Corvus moneduloides</name>
    <name type="common">New Caledonian crow</name>
    <dbReference type="NCBI Taxonomy" id="1196302"/>
    <lineage>
        <taxon>Eukaryota</taxon>
        <taxon>Metazoa</taxon>
        <taxon>Chordata</taxon>
        <taxon>Craniata</taxon>
        <taxon>Vertebrata</taxon>
        <taxon>Euteleostomi</taxon>
        <taxon>Archelosauria</taxon>
        <taxon>Archosauria</taxon>
        <taxon>Dinosauria</taxon>
        <taxon>Saurischia</taxon>
        <taxon>Theropoda</taxon>
        <taxon>Coelurosauria</taxon>
        <taxon>Aves</taxon>
        <taxon>Neognathae</taxon>
        <taxon>Neoaves</taxon>
        <taxon>Telluraves</taxon>
        <taxon>Australaves</taxon>
        <taxon>Passeriformes</taxon>
        <taxon>Corvoidea</taxon>
        <taxon>Corvidae</taxon>
        <taxon>Corvus</taxon>
    </lineage>
</organism>
<protein>
    <submittedName>
        <fullName evidence="8">Uncharacterized protein</fullName>
    </submittedName>
</protein>